<dbReference type="Gene3D" id="2.60.40.3210">
    <property type="entry name" value="Zona pellucida, ZP-N domain"/>
    <property type="match status" value="1"/>
</dbReference>
<accession>A0A3P8UE07</accession>
<reference evidence="3" key="2">
    <citation type="submission" date="2025-08" db="UniProtKB">
        <authorList>
            <consortium name="Ensembl"/>
        </authorList>
    </citation>
    <scope>IDENTIFICATION</scope>
</reference>
<dbReference type="Pfam" id="PF23344">
    <property type="entry name" value="ZP-N"/>
    <property type="match status" value="1"/>
</dbReference>
<dbReference type="PANTHER" id="PTHR47130">
    <property type="entry name" value="SI:DKEY-19B23.11-RELATED"/>
    <property type="match status" value="1"/>
</dbReference>
<evidence type="ECO:0000259" key="2">
    <source>
        <dbReference type="PROSITE" id="PS51034"/>
    </source>
</evidence>
<dbReference type="Proteomes" id="UP000265120">
    <property type="component" value="Chromosome 1"/>
</dbReference>
<evidence type="ECO:0000313" key="4">
    <source>
        <dbReference type="Proteomes" id="UP000265120"/>
    </source>
</evidence>
<dbReference type="Ensembl" id="ENSCSET00000001494.1">
    <property type="protein sequence ID" value="ENSCSEP00000001463.1"/>
    <property type="gene ID" value="ENSCSEG00000000984.1"/>
</dbReference>
<dbReference type="PROSITE" id="PS51034">
    <property type="entry name" value="ZP_2"/>
    <property type="match status" value="1"/>
</dbReference>
<dbReference type="Pfam" id="PF26562">
    <property type="entry name" value="Ig-like"/>
    <property type="match status" value="1"/>
</dbReference>
<protein>
    <submittedName>
        <fullName evidence="3">Zona pellucida protein AX 4</fullName>
    </submittedName>
</protein>
<sequence length="786" mass="88879">MAFEICFSVAMLFSLWLAAECDDLPFEVHQVECRDHYVWAVVELAFAGEDVHFEAVDETGIHPITEEYAAMCGYTASVLPLSGLVELRSSYFSCHTENKDGVFKLNFNLLVTHDGHLVRYNFNKTCTPAAAWSPREITCEVNYMEVSLRNEVTCSSVKMADDWNDALRAPYTSAVSDWQVVFQRAGEQSMPMNVSEARKQGYWFDLMDERLVFRTPYGQPDSFSTEMSGVPVEVVHATLFSRQSWVVIMVDLVAACSMDEGSYDNGYIMWDIPDMLHPLVSGIYDTQVNVGVNGKLEEQPVAEQRGYMVEKHNATVMISIPYNAEGGYRKSLHLMGDLYEYYVFHLYVEQISMDEDDVNTRLRFQKTLATPLLPRPVFTENRTVLEDRVFTVYLGDVPEDVKLTAVQLNGHMYIVPFINSSGHTITEVVHDNHTHDYTVQVPFDHHVVTEQFSREDEAIKHMLDINFTLTVLPENEHFYHHTSVYALTDASPPEFEANCSETGIIFKMDHRPFDYLWFISIGSERLTPELAAEHKYNMRNDSQSLVLEVPLFTDGYQYKDFSLKGFLGTFEVLVRDHGTSDVQTQVTKSCPFSPKEFIACSTDGMMTVMVDLSWVVALGGIPARTNLADKYCGPKEADDTRALFSFPLNSCGSIIKLGKEYVTYENVVFSTKTQALKYPSDSSNIQGVKLQCTYALAGLHRLFSVYKFDSDTEGVGQIVHPAQSPEVQQEPIGFNEVLQTPGPAVRHTRPFVKQPPSQHIRVSSLVKNLPKGTRGATQLQVRYNGL</sequence>
<dbReference type="InterPro" id="IPR055356">
    <property type="entry name" value="ZP-N"/>
</dbReference>
<dbReference type="AlphaFoldDB" id="A0A3P8UE07"/>
<dbReference type="InterPro" id="IPR058876">
    <property type="entry name" value="Ig-like_ZP"/>
</dbReference>
<reference evidence="3 4" key="1">
    <citation type="journal article" date="2014" name="Nat. Genet.">
        <title>Whole-genome sequence of a flatfish provides insights into ZW sex chromosome evolution and adaptation to a benthic lifestyle.</title>
        <authorList>
            <person name="Chen S."/>
            <person name="Zhang G."/>
            <person name="Shao C."/>
            <person name="Huang Q."/>
            <person name="Liu G."/>
            <person name="Zhang P."/>
            <person name="Song W."/>
            <person name="An N."/>
            <person name="Chalopin D."/>
            <person name="Volff J.N."/>
            <person name="Hong Y."/>
            <person name="Li Q."/>
            <person name="Sha Z."/>
            <person name="Zhou H."/>
            <person name="Xie M."/>
            <person name="Yu Q."/>
            <person name="Liu Y."/>
            <person name="Xiang H."/>
            <person name="Wang N."/>
            <person name="Wu K."/>
            <person name="Yang C."/>
            <person name="Zhou Q."/>
            <person name="Liao X."/>
            <person name="Yang L."/>
            <person name="Hu Q."/>
            <person name="Zhang J."/>
            <person name="Meng L."/>
            <person name="Jin L."/>
            <person name="Tian Y."/>
            <person name="Lian J."/>
            <person name="Yang J."/>
            <person name="Miao G."/>
            <person name="Liu S."/>
            <person name="Liang Z."/>
            <person name="Yan F."/>
            <person name="Li Y."/>
            <person name="Sun B."/>
            <person name="Zhang H."/>
            <person name="Zhang J."/>
            <person name="Zhu Y."/>
            <person name="Du M."/>
            <person name="Zhao Y."/>
            <person name="Schartl M."/>
            <person name="Tang Q."/>
            <person name="Wang J."/>
        </authorList>
    </citation>
    <scope>NUCLEOTIDE SEQUENCE</scope>
</reference>
<organism evidence="3 4">
    <name type="scientific">Cynoglossus semilaevis</name>
    <name type="common">Tongue sole</name>
    <dbReference type="NCBI Taxonomy" id="244447"/>
    <lineage>
        <taxon>Eukaryota</taxon>
        <taxon>Metazoa</taxon>
        <taxon>Chordata</taxon>
        <taxon>Craniata</taxon>
        <taxon>Vertebrata</taxon>
        <taxon>Euteleostomi</taxon>
        <taxon>Actinopterygii</taxon>
        <taxon>Neopterygii</taxon>
        <taxon>Teleostei</taxon>
        <taxon>Neoteleostei</taxon>
        <taxon>Acanthomorphata</taxon>
        <taxon>Carangaria</taxon>
        <taxon>Pleuronectiformes</taxon>
        <taxon>Pleuronectoidei</taxon>
        <taxon>Cynoglossidae</taxon>
        <taxon>Cynoglossinae</taxon>
        <taxon>Cynoglossus</taxon>
    </lineage>
</organism>
<reference evidence="3" key="3">
    <citation type="submission" date="2025-09" db="UniProtKB">
        <authorList>
            <consortium name="Ensembl"/>
        </authorList>
    </citation>
    <scope>IDENTIFICATION</scope>
</reference>
<dbReference type="PANTHER" id="PTHR47130:SF6">
    <property type="entry name" value="EGG ENVELOPE GLYCOPROTEIN-LIKE PRECURSOR"/>
    <property type="match status" value="1"/>
</dbReference>
<evidence type="ECO:0000313" key="3">
    <source>
        <dbReference type="Ensembl" id="ENSCSEP00000001463.1"/>
    </source>
</evidence>
<dbReference type="RefSeq" id="XP_008319244.1">
    <property type="nucleotide sequence ID" value="XM_008321022.2"/>
</dbReference>
<keyword evidence="4" id="KW-1185">Reference proteome</keyword>
<dbReference type="GeneID" id="103386630"/>
<feature type="domain" description="ZP" evidence="2">
    <location>
        <begin position="599"/>
        <end position="786"/>
    </location>
</feature>
<dbReference type="InterPro" id="IPR001507">
    <property type="entry name" value="ZP_dom"/>
</dbReference>
<evidence type="ECO:0000256" key="1">
    <source>
        <dbReference type="SAM" id="SignalP"/>
    </source>
</evidence>
<dbReference type="OrthoDB" id="8945590at2759"/>
<feature type="signal peptide" evidence="1">
    <location>
        <begin position="1"/>
        <end position="21"/>
    </location>
</feature>
<keyword evidence="1" id="KW-0732">Signal</keyword>
<proteinExistence type="predicted"/>
<dbReference type="OMA" id="CELNYME"/>
<name>A0A3P8UE07_CYNSE</name>
<feature type="chain" id="PRO_5018115224" evidence="1">
    <location>
        <begin position="22"/>
        <end position="786"/>
    </location>
</feature>
<dbReference type="GeneTree" id="ENSGT00940000166283"/>